<sequence>FVIHYIKNKRVIFLNYLSVLPFHVLVIWIQISPNIEN</sequence>
<reference evidence="2" key="1">
    <citation type="submission" date="2014-05" db="EMBL/GenBank/DDBJ databases">
        <authorList>
            <person name="Chronopoulou M."/>
        </authorList>
    </citation>
    <scope>NUCLEOTIDE SEQUENCE</scope>
    <source>
        <tissue evidence="2">Whole organism</tissue>
    </source>
</reference>
<feature type="transmembrane region" description="Helical" evidence="1">
    <location>
        <begin position="12"/>
        <end position="31"/>
    </location>
</feature>
<accession>A0A0K2T831</accession>
<organism evidence="2">
    <name type="scientific">Lepeophtheirus salmonis</name>
    <name type="common">Salmon louse</name>
    <name type="synonym">Caligus salmonis</name>
    <dbReference type="NCBI Taxonomy" id="72036"/>
    <lineage>
        <taxon>Eukaryota</taxon>
        <taxon>Metazoa</taxon>
        <taxon>Ecdysozoa</taxon>
        <taxon>Arthropoda</taxon>
        <taxon>Crustacea</taxon>
        <taxon>Multicrustacea</taxon>
        <taxon>Hexanauplia</taxon>
        <taxon>Copepoda</taxon>
        <taxon>Siphonostomatoida</taxon>
        <taxon>Caligidae</taxon>
        <taxon>Lepeophtheirus</taxon>
    </lineage>
</organism>
<evidence type="ECO:0000313" key="2">
    <source>
        <dbReference type="EMBL" id="CDW21945.1"/>
    </source>
</evidence>
<evidence type="ECO:0000256" key="1">
    <source>
        <dbReference type="SAM" id="Phobius"/>
    </source>
</evidence>
<dbReference type="AlphaFoldDB" id="A0A0K2T831"/>
<name>A0A0K2T831_LEPSM</name>
<protein>
    <submittedName>
        <fullName evidence="2">Uncharacterized protein</fullName>
    </submittedName>
</protein>
<dbReference type="EMBL" id="HACA01004584">
    <property type="protein sequence ID" value="CDW21945.1"/>
    <property type="molecule type" value="Transcribed_RNA"/>
</dbReference>
<proteinExistence type="predicted"/>
<keyword evidence="1" id="KW-0472">Membrane</keyword>
<keyword evidence="1" id="KW-1133">Transmembrane helix</keyword>
<keyword evidence="1" id="KW-0812">Transmembrane</keyword>
<feature type="non-terminal residue" evidence="2">
    <location>
        <position position="1"/>
    </location>
</feature>